<evidence type="ECO:0000259" key="4">
    <source>
        <dbReference type="PROSITE" id="PS50110"/>
    </source>
</evidence>
<evidence type="ECO:0000313" key="6">
    <source>
        <dbReference type="Proteomes" id="UP000054736"/>
    </source>
</evidence>
<keyword evidence="5" id="KW-0808">Transferase</keyword>
<keyword evidence="1 3" id="KW-0597">Phosphoprotein</keyword>
<proteinExistence type="predicted"/>
<dbReference type="InterPro" id="IPR001789">
    <property type="entry name" value="Sig_transdc_resp-reg_receiver"/>
</dbReference>
<dbReference type="AlphaFoldDB" id="A0A0W0SSL3"/>
<keyword evidence="2" id="KW-0902">Two-component regulatory system</keyword>
<organism evidence="5 6">
    <name type="scientific">Legionella drozanskii LLAP-1</name>
    <dbReference type="NCBI Taxonomy" id="1212489"/>
    <lineage>
        <taxon>Bacteria</taxon>
        <taxon>Pseudomonadati</taxon>
        <taxon>Pseudomonadota</taxon>
        <taxon>Gammaproteobacteria</taxon>
        <taxon>Legionellales</taxon>
        <taxon>Legionellaceae</taxon>
        <taxon>Legionella</taxon>
    </lineage>
</organism>
<dbReference type="STRING" id="1212489.Ldro_1850"/>
<dbReference type="SUPFAM" id="SSF52172">
    <property type="entry name" value="CheY-like"/>
    <property type="match status" value="1"/>
</dbReference>
<dbReference type="CDD" id="cd17546">
    <property type="entry name" value="REC_hyHK_CKI1_RcsC-like"/>
    <property type="match status" value="1"/>
</dbReference>
<comment type="caution">
    <text evidence="5">The sequence shown here is derived from an EMBL/GenBank/DDBJ whole genome shotgun (WGS) entry which is preliminary data.</text>
</comment>
<dbReference type="RefSeq" id="WP_058496154.1">
    <property type="nucleotide sequence ID" value="NZ_CAAAIU010000037.1"/>
</dbReference>
<accession>A0A0W0SSL3</accession>
<feature type="domain" description="Response regulatory" evidence="4">
    <location>
        <begin position="7"/>
        <end position="126"/>
    </location>
</feature>
<evidence type="ECO:0000256" key="1">
    <source>
        <dbReference type="ARBA" id="ARBA00022553"/>
    </source>
</evidence>
<evidence type="ECO:0000256" key="3">
    <source>
        <dbReference type="PROSITE-ProRule" id="PRU00169"/>
    </source>
</evidence>
<dbReference type="Pfam" id="PF00072">
    <property type="entry name" value="Response_reg"/>
    <property type="match status" value="1"/>
</dbReference>
<dbReference type="GO" id="GO:0000160">
    <property type="term" value="P:phosphorelay signal transduction system"/>
    <property type="evidence" value="ECO:0007669"/>
    <property type="project" value="UniProtKB-KW"/>
</dbReference>
<name>A0A0W0SSL3_9GAMM</name>
<dbReference type="PANTHER" id="PTHR45339">
    <property type="entry name" value="HYBRID SIGNAL TRANSDUCTION HISTIDINE KINASE J"/>
    <property type="match status" value="1"/>
</dbReference>
<dbReference type="Gene3D" id="3.40.50.2300">
    <property type="match status" value="1"/>
</dbReference>
<evidence type="ECO:0000256" key="2">
    <source>
        <dbReference type="ARBA" id="ARBA00023012"/>
    </source>
</evidence>
<keyword evidence="6" id="KW-1185">Reference proteome</keyword>
<dbReference type="GO" id="GO:0004673">
    <property type="term" value="F:protein histidine kinase activity"/>
    <property type="evidence" value="ECO:0007669"/>
    <property type="project" value="UniProtKB-EC"/>
</dbReference>
<reference evidence="5 6" key="1">
    <citation type="submission" date="2015-11" db="EMBL/GenBank/DDBJ databases">
        <title>Genomic analysis of 38 Legionella species identifies large and diverse effector repertoires.</title>
        <authorList>
            <person name="Burstein D."/>
            <person name="Amaro F."/>
            <person name="Zusman T."/>
            <person name="Lifshitz Z."/>
            <person name="Cohen O."/>
            <person name="Gilbert J.A."/>
            <person name="Pupko T."/>
            <person name="Shuman H.A."/>
            <person name="Segal G."/>
        </authorList>
    </citation>
    <scope>NUCLEOTIDE SEQUENCE [LARGE SCALE GENOMIC DNA]</scope>
    <source>
        <strain evidence="5 6">ATCC 700990</strain>
    </source>
</reference>
<feature type="modified residue" description="4-aspartylphosphate" evidence="3">
    <location>
        <position position="56"/>
    </location>
</feature>
<gene>
    <name evidence="5" type="ORF">Ldro_1850</name>
</gene>
<dbReference type="EC" id="2.7.13.3" evidence="5"/>
<dbReference type="PATRIC" id="fig|1212489.4.peg.1957"/>
<dbReference type="Proteomes" id="UP000054736">
    <property type="component" value="Unassembled WGS sequence"/>
</dbReference>
<keyword evidence="5" id="KW-0418">Kinase</keyword>
<dbReference type="InterPro" id="IPR011006">
    <property type="entry name" value="CheY-like_superfamily"/>
</dbReference>
<dbReference type="EMBL" id="LNXY01000025">
    <property type="protein sequence ID" value="KTC86383.1"/>
    <property type="molecule type" value="Genomic_DNA"/>
</dbReference>
<sequence length="126" mass="14199">MAVSFKTILLVEDELEVRLNLDLLLHLHPCHVDFAHDGLSAISKACLKRYDCILMDLSLPTLNGVESCKVIKKVLKSKSLPIPPIIALSEFPNLPLMDECLDVGMTSILFKPLQPQHIQRLFLRLN</sequence>
<dbReference type="PANTHER" id="PTHR45339:SF1">
    <property type="entry name" value="HYBRID SIGNAL TRANSDUCTION HISTIDINE KINASE J"/>
    <property type="match status" value="1"/>
</dbReference>
<evidence type="ECO:0000313" key="5">
    <source>
        <dbReference type="EMBL" id="KTC86383.1"/>
    </source>
</evidence>
<dbReference type="PROSITE" id="PS50110">
    <property type="entry name" value="RESPONSE_REGULATORY"/>
    <property type="match status" value="1"/>
</dbReference>
<protein>
    <submittedName>
        <fullName evidence="5">Sensory histidine-kinase / response regulator</fullName>
        <ecNumber evidence="5">2.7.13.3</ecNumber>
    </submittedName>
</protein>
<dbReference type="SMART" id="SM00448">
    <property type="entry name" value="REC"/>
    <property type="match status" value="1"/>
</dbReference>